<evidence type="ECO:0000256" key="2">
    <source>
        <dbReference type="ARBA" id="ARBA00022801"/>
    </source>
</evidence>
<dbReference type="PANTHER" id="PTHR43213">
    <property type="entry name" value="BIFUNCTIONAL DTTP/UTP PYROPHOSPHATASE/METHYLTRANSFERASE PROTEIN-RELATED"/>
    <property type="match status" value="1"/>
</dbReference>
<feature type="site" description="Important for substrate specificity" evidence="4">
    <location>
        <position position="83"/>
    </location>
</feature>
<dbReference type="InterPro" id="IPR029001">
    <property type="entry name" value="ITPase-like_fam"/>
</dbReference>
<keyword evidence="4" id="KW-0963">Cytoplasm</keyword>
<feature type="site" description="Important for substrate specificity" evidence="4">
    <location>
        <position position="176"/>
    </location>
</feature>
<comment type="function">
    <text evidence="4">Nucleoside triphosphate pyrophosphatase that hydrolyzes dTTP and UTP. May have a dual role in cell division arrest and in preventing the incorporation of modified nucleotides into cellular nucleic acids.</text>
</comment>
<evidence type="ECO:0000256" key="4">
    <source>
        <dbReference type="HAMAP-Rule" id="MF_00528"/>
    </source>
</evidence>
<comment type="cofactor">
    <cofactor evidence="1 4">
        <name>a divalent metal cation</name>
        <dbReference type="ChEBI" id="CHEBI:60240"/>
    </cofactor>
</comment>
<dbReference type="HAMAP" id="MF_00528">
    <property type="entry name" value="Maf"/>
    <property type="match status" value="1"/>
</dbReference>
<reference evidence="5 6" key="1">
    <citation type="submission" date="2022-10" db="EMBL/GenBank/DDBJ databases">
        <title>paucibacter sp. hw8 Genome sequencing.</title>
        <authorList>
            <person name="Park S."/>
        </authorList>
    </citation>
    <scope>NUCLEOTIDE SEQUENCE [LARGE SCALE GENOMIC DNA]</scope>
    <source>
        <strain evidence="6">hw8</strain>
    </source>
</reference>
<dbReference type="EC" id="3.6.1.9" evidence="4"/>
<keyword evidence="6" id="KW-1185">Reference proteome</keyword>
<evidence type="ECO:0000256" key="3">
    <source>
        <dbReference type="ARBA" id="ARBA00023080"/>
    </source>
</evidence>
<name>A0ABT5KN37_9BURK</name>
<accession>A0ABT5KN37</accession>
<organism evidence="5 6">
    <name type="scientific">Roseateles koreensis</name>
    <dbReference type="NCBI Taxonomy" id="2987526"/>
    <lineage>
        <taxon>Bacteria</taxon>
        <taxon>Pseudomonadati</taxon>
        <taxon>Pseudomonadota</taxon>
        <taxon>Betaproteobacteria</taxon>
        <taxon>Burkholderiales</taxon>
        <taxon>Sphaerotilaceae</taxon>
        <taxon>Roseateles</taxon>
    </lineage>
</organism>
<dbReference type="EMBL" id="JAQQXS010000003">
    <property type="protein sequence ID" value="MDC8784334.1"/>
    <property type="molecule type" value="Genomic_DNA"/>
</dbReference>
<comment type="caution">
    <text evidence="5">The sequence shown here is derived from an EMBL/GenBank/DDBJ whole genome shotgun (WGS) entry which is preliminary data.</text>
</comment>
<dbReference type="RefSeq" id="WP_273595454.1">
    <property type="nucleotide sequence ID" value="NZ_JAQQXS010000003.1"/>
</dbReference>
<comment type="catalytic activity">
    <reaction evidence="4">
        <text>dTTP + H2O = dTMP + diphosphate + H(+)</text>
        <dbReference type="Rhea" id="RHEA:28534"/>
        <dbReference type="ChEBI" id="CHEBI:15377"/>
        <dbReference type="ChEBI" id="CHEBI:15378"/>
        <dbReference type="ChEBI" id="CHEBI:33019"/>
        <dbReference type="ChEBI" id="CHEBI:37568"/>
        <dbReference type="ChEBI" id="CHEBI:63528"/>
        <dbReference type="EC" id="3.6.1.9"/>
    </reaction>
</comment>
<proteinExistence type="inferred from homology"/>
<feature type="site" description="Important for substrate specificity" evidence="4">
    <location>
        <position position="14"/>
    </location>
</feature>
<dbReference type="PANTHER" id="PTHR43213:SF5">
    <property type="entry name" value="BIFUNCTIONAL DTTP_UTP PYROPHOSPHATASE_METHYLTRANSFERASE PROTEIN-RELATED"/>
    <property type="match status" value="1"/>
</dbReference>
<gene>
    <name evidence="5" type="ORF">PRZ01_03890</name>
</gene>
<keyword evidence="2 4" id="KW-0378">Hydrolase</keyword>
<dbReference type="InterPro" id="IPR003697">
    <property type="entry name" value="Maf-like"/>
</dbReference>
<dbReference type="PIRSF" id="PIRSF006305">
    <property type="entry name" value="Maf"/>
    <property type="match status" value="1"/>
</dbReference>
<evidence type="ECO:0000313" key="5">
    <source>
        <dbReference type="EMBL" id="MDC8784334.1"/>
    </source>
</evidence>
<comment type="subcellular location">
    <subcellularLocation>
        <location evidence="4">Cytoplasm</location>
    </subcellularLocation>
</comment>
<dbReference type="SUPFAM" id="SSF52972">
    <property type="entry name" value="ITPase-like"/>
    <property type="match status" value="1"/>
</dbReference>
<evidence type="ECO:0000313" key="6">
    <source>
        <dbReference type="Proteomes" id="UP001219862"/>
    </source>
</evidence>
<protein>
    <recommendedName>
        <fullName evidence="4">dTTP/UTP pyrophosphatase</fullName>
        <shortName evidence="4">dTTPase/UTPase</shortName>
        <ecNumber evidence="4">3.6.1.9</ecNumber>
    </recommendedName>
    <alternativeName>
        <fullName evidence="4">Nucleoside triphosphate pyrophosphatase</fullName>
    </alternativeName>
    <alternativeName>
        <fullName evidence="4">Nucleotide pyrophosphatase</fullName>
        <shortName evidence="4">Nucleotide PPase</shortName>
    </alternativeName>
</protein>
<dbReference type="Pfam" id="PF02545">
    <property type="entry name" value="Maf"/>
    <property type="match status" value="1"/>
</dbReference>
<comment type="similarity">
    <text evidence="4">Belongs to the Maf family. YhdE subfamily.</text>
</comment>
<sequence>MSFEFVYLASQSPRRRQLLDQLGVRYEVLLLGTDEDPESLEVVLPGEDPEAYVARVTQLKLLAALDRLAARGLPAAPVLCSDTTVALDQHILGKPLDADEALQTLSLLAGRRHRVITAVAVAAGMAGAAHLGELAPQQYRALSVSTVDFSEIDPEQLRRYVASGEPFGKAGAYAIQSQAAAWISRIEGSYSGIMGLPLFETAQLLRKVGVHF</sequence>
<comment type="caution">
    <text evidence="4">Lacks conserved residue(s) required for the propagation of feature annotation.</text>
</comment>
<dbReference type="Proteomes" id="UP001219862">
    <property type="component" value="Unassembled WGS sequence"/>
</dbReference>
<keyword evidence="3 4" id="KW-0546">Nucleotide metabolism</keyword>
<dbReference type="NCBIfam" id="TIGR00172">
    <property type="entry name" value="maf"/>
    <property type="match status" value="1"/>
</dbReference>
<evidence type="ECO:0000256" key="1">
    <source>
        <dbReference type="ARBA" id="ARBA00001968"/>
    </source>
</evidence>
<dbReference type="CDD" id="cd00555">
    <property type="entry name" value="Maf"/>
    <property type="match status" value="1"/>
</dbReference>
<comment type="catalytic activity">
    <reaction evidence="4">
        <text>UTP + H2O = UMP + diphosphate + H(+)</text>
        <dbReference type="Rhea" id="RHEA:29395"/>
        <dbReference type="ChEBI" id="CHEBI:15377"/>
        <dbReference type="ChEBI" id="CHEBI:15378"/>
        <dbReference type="ChEBI" id="CHEBI:33019"/>
        <dbReference type="ChEBI" id="CHEBI:46398"/>
        <dbReference type="ChEBI" id="CHEBI:57865"/>
        <dbReference type="EC" id="3.6.1.9"/>
    </reaction>
</comment>
<dbReference type="Gene3D" id="3.90.950.10">
    <property type="match status" value="1"/>
</dbReference>
<feature type="active site" description="Proton acceptor" evidence="4">
    <location>
        <position position="82"/>
    </location>
</feature>